<keyword evidence="1" id="KW-0812">Transmembrane</keyword>
<evidence type="ECO:0000256" key="1">
    <source>
        <dbReference type="SAM" id="Phobius"/>
    </source>
</evidence>
<evidence type="ECO:0000313" key="2">
    <source>
        <dbReference type="EMBL" id="MQT14113.1"/>
    </source>
</evidence>
<keyword evidence="1" id="KW-0472">Membrane</keyword>
<evidence type="ECO:0008006" key="4">
    <source>
        <dbReference type="Google" id="ProtNLM"/>
    </source>
</evidence>
<accession>A0A6A7Y4P0</accession>
<dbReference type="AlphaFoldDB" id="A0A6A7Y4P0"/>
<reference evidence="2 3" key="1">
    <citation type="submission" date="2019-09" db="EMBL/GenBank/DDBJ databases">
        <title>Segnochrobactrum spirostomi gen. nov., sp. nov., isolated from the ciliate Spirostomum cf. yagiui and description of a novel family, Segnochrobactraceae fam. nov. within the order Rhizobiales of the class Alphaproteobacteria.</title>
        <authorList>
            <person name="Akter S."/>
            <person name="Shazib S.U.A."/>
            <person name="Shin M.K."/>
        </authorList>
    </citation>
    <scope>NUCLEOTIDE SEQUENCE [LARGE SCALE GENOMIC DNA]</scope>
    <source>
        <strain evidence="2 3">Sp-1</strain>
    </source>
</reference>
<organism evidence="2 3">
    <name type="scientific">Segnochrobactrum spirostomi</name>
    <dbReference type="NCBI Taxonomy" id="2608987"/>
    <lineage>
        <taxon>Bacteria</taxon>
        <taxon>Pseudomonadati</taxon>
        <taxon>Pseudomonadota</taxon>
        <taxon>Alphaproteobacteria</taxon>
        <taxon>Hyphomicrobiales</taxon>
        <taxon>Segnochrobactraceae</taxon>
        <taxon>Segnochrobactrum</taxon>
    </lineage>
</organism>
<dbReference type="EMBL" id="VWNA01000001">
    <property type="protein sequence ID" value="MQT14113.1"/>
    <property type="molecule type" value="Genomic_DNA"/>
</dbReference>
<dbReference type="RefSeq" id="WP_153484199.1">
    <property type="nucleotide sequence ID" value="NZ_VWNA01000001.1"/>
</dbReference>
<sequence length="1102" mass="114208">MAETANVEGAEKRKRRSVPAHIGVFCLRSIIVLSAVVTILIAGLGARFGYGPIQINFVARGAQGILSTLAGAEGMARVGTAQIGWNFENGFVIAIKNVVVAGPSATATVPAVVIDLDDLALLTGSLKARSISIEQPSVELAPLGAARSAGPEPIALLEMLNERLRRIAELARQRGLETFTVSSGQLQVPRSAPNAPPLVFDGIDVTVNARDGGFIQGTMRAWVDAQLWSASFDRSARDSGFQLKMSADGIGLAEALGVDTISADLTVAPKVDARFDANGKAVAATGTLNVGAGYIRIGPDGTRLKRAGIALTWRPEHDDFALTPSPILFGNSEVVVAGTINAPDPTDARWRFSLTMPRALIAPSDIPGPPAVIESATATGYFDAAAQILDIPKITAKAGASYAEGDAKFDFTPGGPRGWINGHATDVSYDTFVRLWPSFVVPPARKWLLENIFGGHISTASMKIVANAIDFKGDPTIPNPTQVPAISSVVFDHAIFKLPGTLPRLTDAVGTVDFRDNKIALDVSSGTVTPPIGGPIAASNITYRTSSVRDRPMHGWLGADLVGSAIAIGSLADDDPINAMKPLGIDPATLSGSAKVTFALDGPMRDVIDPKEIAWQMTADLHDVGSSAPIKDHRIDKANVVVKADNSLMTIKGKADVDGLAATVDLTQPLGKAGALGHSDVTVVLTDADRKARGLDLGGLLTGPIGVTMKGGADGRQTFDVDLTKASLTLPGIGWTKGPGVPAEAVFDFVDKGATRRIENLVVTSDGVDVEGSMQLGPKSELISASFPTFSLRPGDQASVRVDAKKGGYAIKVDAENFDGRGLVNQIKKSGTSDAAGSGSGGKAKASPDIDIKASVGKLVGYRGATLDDVDLTASFAKGGIAALDLSARTGSARSGVTVSVAPKDGGKAITASLGDTGRVLRFLDFYSRMTGGQGTIDAVNAGDKTSGTLQVDNFRIVSEPALAKIYDQAKQAPSLQRAAAETPSPPSSTAFASLDVHFEADASTIHLTDGVLKGPTVGGTAAGTINLKAQTLELAGTFIPIFALNNLFGRIPVLGELLGGGTDGGLIGITFKLSGPITAPALSFNPVSTITPGILRKIFEY</sequence>
<keyword evidence="3" id="KW-1185">Reference proteome</keyword>
<evidence type="ECO:0000313" key="3">
    <source>
        <dbReference type="Proteomes" id="UP000332515"/>
    </source>
</evidence>
<comment type="caution">
    <text evidence="2">The sequence shown here is derived from an EMBL/GenBank/DDBJ whole genome shotgun (WGS) entry which is preliminary data.</text>
</comment>
<feature type="transmembrane region" description="Helical" evidence="1">
    <location>
        <begin position="22"/>
        <end position="46"/>
    </location>
</feature>
<gene>
    <name evidence="2" type="ORF">F0357_15980</name>
</gene>
<protein>
    <recommendedName>
        <fullName evidence="4">DUF3971 domain-containing protein</fullName>
    </recommendedName>
</protein>
<dbReference type="Proteomes" id="UP000332515">
    <property type="component" value="Unassembled WGS sequence"/>
</dbReference>
<proteinExistence type="predicted"/>
<name>A0A6A7Y4P0_9HYPH</name>
<keyword evidence="1" id="KW-1133">Transmembrane helix</keyword>